<evidence type="ECO:0000313" key="4">
    <source>
        <dbReference type="EMBL" id="ETD73141.1"/>
    </source>
</evidence>
<feature type="chain" id="PRO_5004769174" description="M23ase beta-sheet core domain-containing protein" evidence="2">
    <location>
        <begin position="20"/>
        <end position="230"/>
    </location>
</feature>
<dbReference type="PANTHER" id="PTHR21666">
    <property type="entry name" value="PEPTIDASE-RELATED"/>
    <property type="match status" value="1"/>
</dbReference>
<gene>
    <name evidence="4" type="ORF">V757_00255</name>
</gene>
<dbReference type="OrthoDB" id="9815245at2"/>
<evidence type="ECO:0000259" key="3">
    <source>
        <dbReference type="Pfam" id="PF01551"/>
    </source>
</evidence>
<accession>V8GAJ5</accession>
<proteinExistence type="predicted"/>
<sequence>MQKLILTILLTFVGHSAFAQTSFDEPQLNLDALDNDVSVTCTDKCASDLKLEMVTFESILKKPVGNARITSGYGWRIHPVLKRKKFHQGVDYSVPIGTPVHAAQSGTIVYLGWMSGYGNLVVIKHDNVYSTVYGHLNSFTKGLKVGSKVEKGQVFAKSGNTGQSTGPHLHYEIRARGLAVNHQTGKAYSNQLLVLGEPGTAPESKGNIAMGAAGVKAIRKSNGRIRTVLR</sequence>
<feature type="domain" description="M23ase beta-sheet core" evidence="3">
    <location>
        <begin position="85"/>
        <end position="181"/>
    </location>
</feature>
<dbReference type="AlphaFoldDB" id="V8GAJ5"/>
<dbReference type="EMBL" id="AYSV01000001">
    <property type="protein sequence ID" value="ETD73141.1"/>
    <property type="molecule type" value="Genomic_DNA"/>
</dbReference>
<feature type="signal peptide" evidence="2">
    <location>
        <begin position="1"/>
        <end position="19"/>
    </location>
</feature>
<dbReference type="CDD" id="cd12797">
    <property type="entry name" value="M23_peptidase"/>
    <property type="match status" value="1"/>
</dbReference>
<comment type="caution">
    <text evidence="4">The sequence shown here is derived from an EMBL/GenBank/DDBJ whole genome shotgun (WGS) entry which is preliminary data.</text>
</comment>
<dbReference type="Proteomes" id="UP000018766">
    <property type="component" value="Unassembled WGS sequence"/>
</dbReference>
<keyword evidence="1 2" id="KW-0732">Signal</keyword>
<dbReference type="InterPro" id="IPR016047">
    <property type="entry name" value="M23ase_b-sheet_dom"/>
</dbReference>
<evidence type="ECO:0000256" key="1">
    <source>
        <dbReference type="ARBA" id="ARBA00022729"/>
    </source>
</evidence>
<reference evidence="4 5" key="1">
    <citation type="submission" date="2013-11" db="EMBL/GenBank/DDBJ databases">
        <title>Genomic analysis of Pelistega sp. HM-7.</title>
        <authorList>
            <person name="Kumbhare S.V."/>
            <person name="Shetty S.A."/>
            <person name="Sharma O."/>
            <person name="Dhotre D.P."/>
        </authorList>
    </citation>
    <scope>NUCLEOTIDE SEQUENCE [LARGE SCALE GENOMIC DNA]</scope>
    <source>
        <strain evidence="4 5">HM-7</strain>
    </source>
</reference>
<organism evidence="4 5">
    <name type="scientific">Pelistega indica</name>
    <dbReference type="NCBI Taxonomy" id="1414851"/>
    <lineage>
        <taxon>Bacteria</taxon>
        <taxon>Pseudomonadati</taxon>
        <taxon>Pseudomonadota</taxon>
        <taxon>Betaproteobacteria</taxon>
        <taxon>Burkholderiales</taxon>
        <taxon>Alcaligenaceae</taxon>
        <taxon>Pelistega</taxon>
    </lineage>
</organism>
<dbReference type="InterPro" id="IPR050570">
    <property type="entry name" value="Cell_wall_metabolism_enzyme"/>
</dbReference>
<name>V8GAJ5_9BURK</name>
<evidence type="ECO:0000256" key="2">
    <source>
        <dbReference type="SAM" id="SignalP"/>
    </source>
</evidence>
<protein>
    <recommendedName>
        <fullName evidence="3">M23ase beta-sheet core domain-containing protein</fullName>
    </recommendedName>
</protein>
<dbReference type="Gene3D" id="2.70.70.10">
    <property type="entry name" value="Glucose Permease (Domain IIA)"/>
    <property type="match status" value="1"/>
</dbReference>
<keyword evidence="5" id="KW-1185">Reference proteome</keyword>
<dbReference type="InterPro" id="IPR011055">
    <property type="entry name" value="Dup_hybrid_motif"/>
</dbReference>
<evidence type="ECO:0000313" key="5">
    <source>
        <dbReference type="Proteomes" id="UP000018766"/>
    </source>
</evidence>
<dbReference type="Pfam" id="PF01551">
    <property type="entry name" value="Peptidase_M23"/>
    <property type="match status" value="1"/>
</dbReference>
<dbReference type="SUPFAM" id="SSF51261">
    <property type="entry name" value="Duplicated hybrid motif"/>
    <property type="match status" value="1"/>
</dbReference>
<dbReference type="PANTHER" id="PTHR21666:SF289">
    <property type="entry name" value="L-ALA--D-GLU ENDOPEPTIDASE"/>
    <property type="match status" value="1"/>
</dbReference>
<dbReference type="GO" id="GO:0004222">
    <property type="term" value="F:metalloendopeptidase activity"/>
    <property type="evidence" value="ECO:0007669"/>
    <property type="project" value="TreeGrafter"/>
</dbReference>
<dbReference type="RefSeq" id="WP_023948744.1">
    <property type="nucleotide sequence ID" value="NZ_AYSV01000001.1"/>
</dbReference>